<dbReference type="NCBIfam" id="NF037995">
    <property type="entry name" value="TRAP_S1"/>
    <property type="match status" value="1"/>
</dbReference>
<gene>
    <name evidence="6" type="ORF">DVA86_07265</name>
</gene>
<dbReference type="GO" id="GO:0055085">
    <property type="term" value="P:transmembrane transport"/>
    <property type="evidence" value="ECO:0007669"/>
    <property type="project" value="InterPro"/>
</dbReference>
<dbReference type="Proteomes" id="UP000254425">
    <property type="component" value="Chromosome"/>
</dbReference>
<dbReference type="AlphaFoldDB" id="A0A345XZT3"/>
<evidence type="ECO:0000256" key="2">
    <source>
        <dbReference type="ARBA" id="ARBA00009023"/>
    </source>
</evidence>
<dbReference type="InterPro" id="IPR018389">
    <property type="entry name" value="DctP_fam"/>
</dbReference>
<dbReference type="InterPro" id="IPR038404">
    <property type="entry name" value="TRAP_DctP_sf"/>
</dbReference>
<dbReference type="PIRSF" id="PIRSF006470">
    <property type="entry name" value="DctB"/>
    <property type="match status" value="1"/>
</dbReference>
<keyword evidence="4 5" id="KW-0732">Signal</keyword>
<dbReference type="Pfam" id="PF03480">
    <property type="entry name" value="DctP"/>
    <property type="match status" value="1"/>
</dbReference>
<dbReference type="PANTHER" id="PTHR33376">
    <property type="match status" value="1"/>
</dbReference>
<dbReference type="PANTHER" id="PTHR33376:SF4">
    <property type="entry name" value="SIALIC ACID-BINDING PERIPLASMIC PROTEIN SIAP"/>
    <property type="match status" value="1"/>
</dbReference>
<feature type="signal peptide" evidence="5">
    <location>
        <begin position="1"/>
        <end position="28"/>
    </location>
</feature>
<comment type="subcellular location">
    <subcellularLocation>
        <location evidence="1">Cell envelope</location>
    </subcellularLocation>
</comment>
<proteinExistence type="inferred from homology"/>
<dbReference type="KEGG" id="sarm:DVA86_07265"/>
<feature type="chain" id="PRO_5016757776" evidence="5">
    <location>
        <begin position="29"/>
        <end position="339"/>
    </location>
</feature>
<sequence length="339" mass="37183">MQSKATRFRTTAALCAAALLAAGCTAMSDDKGGGDGGTVKLSFANSYTPEHPHTRCGVEAVADDMREQDNGVEIETFPNSQLGDDTARVTSVMDGDIDMDVQGSSALAEVYAPIGVLDMAYAFDGPDQLFRFFDSDAGRELKDTFAEKTGMRVLDVWFFGMRHFSANEPVREPGDLGGLRMRFPDSKVYLENAKALGAKATTVAFEELYLSLQRGVVDGQENPIPTVVEMSMEEVQSHVSLTGHQTGSQLIVVNEDSWQRLSGEQRRALQKSVSGTRAENRECVEREEARILKQWAEKGKPEVVEDVDREAFRGKAEAYFTENLKGGQRELYDAVRAAG</sequence>
<evidence type="ECO:0000313" key="7">
    <source>
        <dbReference type="Proteomes" id="UP000254425"/>
    </source>
</evidence>
<comment type="similarity">
    <text evidence="2">Belongs to the bacterial solute-binding protein 7 family.</text>
</comment>
<dbReference type="PROSITE" id="PS51257">
    <property type="entry name" value="PROKAR_LIPOPROTEIN"/>
    <property type="match status" value="1"/>
</dbReference>
<organism evidence="6 7">
    <name type="scientific">Streptomyces armeniacus</name>
    <dbReference type="NCBI Taxonomy" id="83291"/>
    <lineage>
        <taxon>Bacteria</taxon>
        <taxon>Bacillati</taxon>
        <taxon>Actinomycetota</taxon>
        <taxon>Actinomycetes</taxon>
        <taxon>Kitasatosporales</taxon>
        <taxon>Streptomycetaceae</taxon>
        <taxon>Streptomyces</taxon>
    </lineage>
</organism>
<evidence type="ECO:0000256" key="1">
    <source>
        <dbReference type="ARBA" id="ARBA00004196"/>
    </source>
</evidence>
<name>A0A345XZT3_9ACTN</name>
<dbReference type="InterPro" id="IPR004682">
    <property type="entry name" value="TRAP_DctP"/>
</dbReference>
<evidence type="ECO:0000256" key="5">
    <source>
        <dbReference type="SAM" id="SignalP"/>
    </source>
</evidence>
<evidence type="ECO:0000313" key="6">
    <source>
        <dbReference type="EMBL" id="AXK37149.1"/>
    </source>
</evidence>
<keyword evidence="7" id="KW-1185">Reference proteome</keyword>
<reference evidence="6 7" key="1">
    <citation type="submission" date="2018-07" db="EMBL/GenBank/DDBJ databases">
        <title>Draft genome of the type strain Streptomyces armeniacus ATCC 15676.</title>
        <authorList>
            <person name="Labana P."/>
            <person name="Gosse J.T."/>
            <person name="Boddy C.N."/>
        </authorList>
    </citation>
    <scope>NUCLEOTIDE SEQUENCE [LARGE SCALE GENOMIC DNA]</scope>
    <source>
        <strain evidence="6 7">ATCC 15676</strain>
    </source>
</reference>
<dbReference type="Gene3D" id="3.40.190.170">
    <property type="entry name" value="Bacterial extracellular solute-binding protein, family 7"/>
    <property type="match status" value="1"/>
</dbReference>
<evidence type="ECO:0000256" key="3">
    <source>
        <dbReference type="ARBA" id="ARBA00022448"/>
    </source>
</evidence>
<evidence type="ECO:0000256" key="4">
    <source>
        <dbReference type="ARBA" id="ARBA00022729"/>
    </source>
</evidence>
<dbReference type="NCBIfam" id="TIGR00787">
    <property type="entry name" value="dctP"/>
    <property type="match status" value="1"/>
</dbReference>
<dbReference type="EMBL" id="CP031320">
    <property type="protein sequence ID" value="AXK37149.1"/>
    <property type="molecule type" value="Genomic_DNA"/>
</dbReference>
<keyword evidence="3" id="KW-0813">Transport</keyword>
<dbReference type="GO" id="GO:0030288">
    <property type="term" value="C:outer membrane-bounded periplasmic space"/>
    <property type="evidence" value="ECO:0007669"/>
    <property type="project" value="InterPro"/>
</dbReference>
<accession>A0A345XZT3</accession>
<protein>
    <submittedName>
        <fullName evidence="6">tRNA modification GTPase</fullName>
    </submittedName>
</protein>